<feature type="domain" description="F-box associated beta-propeller type 3" evidence="2">
    <location>
        <begin position="107"/>
        <end position="251"/>
    </location>
</feature>
<dbReference type="PANTHER" id="PTHR31111:SF130">
    <property type="entry name" value="F-BOX ASSOCIATED UBIQUITINATION EFFECTOR FAMILY PROTEIN"/>
    <property type="match status" value="1"/>
</dbReference>
<evidence type="ECO:0000256" key="1">
    <source>
        <dbReference type="SAM" id="SignalP"/>
    </source>
</evidence>
<reference evidence="4" key="2">
    <citation type="submission" date="2025-08" db="UniProtKB">
        <authorList>
            <consortium name="RefSeq"/>
        </authorList>
    </citation>
    <scope>IDENTIFICATION</scope>
    <source>
        <tissue evidence="4">Leaf</tissue>
    </source>
</reference>
<reference evidence="3" key="1">
    <citation type="journal article" date="2014" name="Nat. Commun.">
        <title>The emerging biofuel crop Camelina sativa retains a highly undifferentiated hexaploid genome structure.</title>
        <authorList>
            <person name="Kagale S."/>
            <person name="Koh C."/>
            <person name="Nixon J."/>
            <person name="Bollina V."/>
            <person name="Clarke W.E."/>
            <person name="Tuteja R."/>
            <person name="Spillane C."/>
            <person name="Robinson S.J."/>
            <person name="Links M.G."/>
            <person name="Clarke C."/>
            <person name="Higgins E.E."/>
            <person name="Huebert T."/>
            <person name="Sharpe A.G."/>
            <person name="Parkin I.A."/>
        </authorList>
    </citation>
    <scope>NUCLEOTIDE SEQUENCE [LARGE SCALE GENOMIC DNA]</scope>
    <source>
        <strain evidence="3">cv. DH55</strain>
    </source>
</reference>
<dbReference type="Pfam" id="PF08268">
    <property type="entry name" value="FBA_3"/>
    <property type="match status" value="1"/>
</dbReference>
<accession>A0ABM0X572</accession>
<dbReference type="NCBIfam" id="TIGR01640">
    <property type="entry name" value="F_box_assoc_1"/>
    <property type="match status" value="1"/>
</dbReference>
<proteinExistence type="predicted"/>
<evidence type="ECO:0000313" key="4">
    <source>
        <dbReference type="RefSeq" id="XP_010480880.1"/>
    </source>
</evidence>
<dbReference type="PANTHER" id="PTHR31111">
    <property type="entry name" value="BNAA05G37150D PROTEIN-RELATED"/>
    <property type="match status" value="1"/>
</dbReference>
<evidence type="ECO:0000259" key="2">
    <source>
        <dbReference type="Pfam" id="PF08268"/>
    </source>
</evidence>
<organism evidence="3 4">
    <name type="scientific">Camelina sativa</name>
    <name type="common">False flax</name>
    <name type="synonym">Myagrum sativum</name>
    <dbReference type="NCBI Taxonomy" id="90675"/>
    <lineage>
        <taxon>Eukaryota</taxon>
        <taxon>Viridiplantae</taxon>
        <taxon>Streptophyta</taxon>
        <taxon>Embryophyta</taxon>
        <taxon>Tracheophyta</taxon>
        <taxon>Spermatophyta</taxon>
        <taxon>Magnoliopsida</taxon>
        <taxon>eudicotyledons</taxon>
        <taxon>Gunneridae</taxon>
        <taxon>Pentapetalae</taxon>
        <taxon>rosids</taxon>
        <taxon>malvids</taxon>
        <taxon>Brassicales</taxon>
        <taxon>Brassicaceae</taxon>
        <taxon>Camelineae</taxon>
        <taxon>Camelina</taxon>
    </lineage>
</organism>
<dbReference type="RefSeq" id="XP_010480880.1">
    <property type="nucleotide sequence ID" value="XM_010482578.1"/>
</dbReference>
<protein>
    <submittedName>
        <fullName evidence="4">F-box protein At1g30925</fullName>
    </submittedName>
</protein>
<keyword evidence="1" id="KW-0732">Signal</keyword>
<sequence length="267" mass="30696">MGILALRAIFTDLFLTRSLAHPRLLIGVKQDGEWFLFSAPQPQNPSSLVVTADFHMKMSFDLIYYESCRYASGLLYFPSIRISKEYNHDTYDMNEMHAICNPSTGQSEKVEFLNPGTCDMNATTTLINYKGKLGLINMKYDHSHDHGFPLELDMWVLEDIEKREFSAYVYTLRTDDEDKVVKDDQYISVVGANASGEIVLVKDNASAPFYVFYFNPERNILRSVEIQGITRQDGVEWSDDYHEVYVFVDHVEDLNFDITKKTPYAAT</sequence>
<evidence type="ECO:0000313" key="3">
    <source>
        <dbReference type="Proteomes" id="UP000694864"/>
    </source>
</evidence>
<name>A0ABM0X572_CAMSA</name>
<dbReference type="Proteomes" id="UP000694864">
    <property type="component" value="Chromosome 17"/>
</dbReference>
<feature type="chain" id="PRO_5047281846" evidence="1">
    <location>
        <begin position="21"/>
        <end position="267"/>
    </location>
</feature>
<gene>
    <name evidence="4" type="primary">LOC104759674</name>
</gene>
<dbReference type="InterPro" id="IPR017451">
    <property type="entry name" value="F-box-assoc_interact_dom"/>
</dbReference>
<feature type="signal peptide" evidence="1">
    <location>
        <begin position="1"/>
        <end position="20"/>
    </location>
</feature>
<keyword evidence="3" id="KW-1185">Reference proteome</keyword>
<dbReference type="GeneID" id="104759674"/>
<dbReference type="InterPro" id="IPR013187">
    <property type="entry name" value="F-box-assoc_dom_typ3"/>
</dbReference>